<accession>A0A2V4UI42</accession>
<protein>
    <submittedName>
        <fullName evidence="1">Uncharacterized protein</fullName>
    </submittedName>
</protein>
<evidence type="ECO:0000313" key="2">
    <source>
        <dbReference type="Proteomes" id="UP000247746"/>
    </source>
</evidence>
<reference evidence="1 2" key="1">
    <citation type="submission" date="2018-06" db="EMBL/GenBank/DDBJ databases">
        <title>Genomic Encyclopedia of Type Strains, Phase III (KMG-III): the genomes of soil and plant-associated and newly described type strains.</title>
        <authorList>
            <person name="Whitman W."/>
        </authorList>
    </citation>
    <scope>NUCLEOTIDE SEQUENCE [LARGE SCALE GENOMIC DNA]</scope>
    <source>
        <strain evidence="1 2">CECT 5889</strain>
    </source>
</reference>
<dbReference type="Pfam" id="PF03692">
    <property type="entry name" value="CxxCxxCC"/>
    <property type="match status" value="1"/>
</dbReference>
<keyword evidence="2" id="KW-1185">Reference proteome</keyword>
<evidence type="ECO:0000313" key="1">
    <source>
        <dbReference type="EMBL" id="PYE38519.1"/>
    </source>
</evidence>
<name>A0A2V4UI42_9GAMM</name>
<dbReference type="OrthoDB" id="71604at2"/>
<dbReference type="AlphaFoldDB" id="A0A2V4UI42"/>
<dbReference type="RefSeq" id="WP_110923665.1">
    <property type="nucleotide sequence ID" value="NZ_QJSU01000007.1"/>
</dbReference>
<gene>
    <name evidence="1" type="ORF">DFP82_107142</name>
</gene>
<proteinExistence type="predicted"/>
<dbReference type="Proteomes" id="UP000247746">
    <property type="component" value="Unassembled WGS sequence"/>
</dbReference>
<comment type="caution">
    <text evidence="1">The sequence shown here is derived from an EMBL/GenBank/DDBJ whole genome shotgun (WGS) entry which is preliminary data.</text>
</comment>
<sequence>MPKTLFPCTACGQCCKNVHLSEHTDYLDRGDGMCHHLDDSSLLCTIYEDRPLICRVEDYYEKHLSHLYEWDGFVKMNIEVCEQLKDS</sequence>
<dbReference type="InterPro" id="IPR005358">
    <property type="entry name" value="Puta_zinc/iron-chelating_dom"/>
</dbReference>
<dbReference type="EMBL" id="QJSU01000007">
    <property type="protein sequence ID" value="PYE38519.1"/>
    <property type="molecule type" value="Genomic_DNA"/>
</dbReference>
<organism evidence="1 2">
    <name type="scientific">Psychrobacter fozii</name>
    <dbReference type="NCBI Taxonomy" id="198480"/>
    <lineage>
        <taxon>Bacteria</taxon>
        <taxon>Pseudomonadati</taxon>
        <taxon>Pseudomonadota</taxon>
        <taxon>Gammaproteobacteria</taxon>
        <taxon>Moraxellales</taxon>
        <taxon>Moraxellaceae</taxon>
        <taxon>Psychrobacter</taxon>
    </lineage>
</organism>